<organism evidence="1 2">
    <name type="scientific">Desmophyllum pertusum</name>
    <dbReference type="NCBI Taxonomy" id="174260"/>
    <lineage>
        <taxon>Eukaryota</taxon>
        <taxon>Metazoa</taxon>
        <taxon>Cnidaria</taxon>
        <taxon>Anthozoa</taxon>
        <taxon>Hexacorallia</taxon>
        <taxon>Scleractinia</taxon>
        <taxon>Caryophylliina</taxon>
        <taxon>Caryophylliidae</taxon>
        <taxon>Desmophyllum</taxon>
    </lineage>
</organism>
<keyword evidence="2" id="KW-1185">Reference proteome</keyword>
<sequence>MITLIVAPIPFTGDLRCFPKEAIEWLEEKKRLPPGTSSKYLEEVEIASRDNDGMMNWGKVFDNLPARRKPQGLYREALGKVKNLMREYACSFEKGAFHQILHQTQNI</sequence>
<proteinExistence type="predicted"/>
<evidence type="ECO:0000313" key="2">
    <source>
        <dbReference type="Proteomes" id="UP001163046"/>
    </source>
</evidence>
<reference evidence="1" key="1">
    <citation type="submission" date="2023-01" db="EMBL/GenBank/DDBJ databases">
        <title>Genome assembly of the deep-sea coral Lophelia pertusa.</title>
        <authorList>
            <person name="Herrera S."/>
            <person name="Cordes E."/>
        </authorList>
    </citation>
    <scope>NUCLEOTIDE SEQUENCE</scope>
    <source>
        <strain evidence="1">USNM1676648</strain>
        <tissue evidence="1">Polyp</tissue>
    </source>
</reference>
<evidence type="ECO:0000313" key="1">
    <source>
        <dbReference type="EMBL" id="KAJ7353972.1"/>
    </source>
</evidence>
<gene>
    <name evidence="1" type="ORF">OS493_030815</name>
</gene>
<name>A0A9X0CI16_9CNID</name>
<dbReference type="EMBL" id="MU827335">
    <property type="protein sequence ID" value="KAJ7353972.1"/>
    <property type="molecule type" value="Genomic_DNA"/>
</dbReference>
<protein>
    <submittedName>
        <fullName evidence="1">Uncharacterized protein</fullName>
    </submittedName>
</protein>
<dbReference type="Proteomes" id="UP001163046">
    <property type="component" value="Unassembled WGS sequence"/>
</dbReference>
<accession>A0A9X0CI16</accession>
<dbReference type="AlphaFoldDB" id="A0A9X0CI16"/>
<comment type="caution">
    <text evidence="1">The sequence shown here is derived from an EMBL/GenBank/DDBJ whole genome shotgun (WGS) entry which is preliminary data.</text>
</comment>